<evidence type="ECO:0000313" key="3">
    <source>
        <dbReference type="Proteomes" id="UP000184932"/>
    </source>
</evidence>
<name>A0A1N6G2S3_9RHOB</name>
<dbReference type="EMBL" id="FSRL01000001">
    <property type="protein sequence ID" value="SIO01866.1"/>
    <property type="molecule type" value="Genomic_DNA"/>
</dbReference>
<protein>
    <submittedName>
        <fullName evidence="2">Uncharacterized protein</fullName>
    </submittedName>
</protein>
<sequence length="104" mass="10718">MTPLGAAILLSPLPLLAALPFLKSRSARWLAALATPFALFCPALLWLAGDCAEDELAFTGCAHTAQPLADAFGALGLLAYVGWVIAGPVLLVAITACEVSARRA</sequence>
<feature type="transmembrane region" description="Helical" evidence="1">
    <location>
        <begin position="6"/>
        <end position="22"/>
    </location>
</feature>
<evidence type="ECO:0000313" key="2">
    <source>
        <dbReference type="EMBL" id="SIO01866.1"/>
    </source>
</evidence>
<dbReference type="Proteomes" id="UP000184932">
    <property type="component" value="Unassembled WGS sequence"/>
</dbReference>
<feature type="transmembrane region" description="Helical" evidence="1">
    <location>
        <begin position="29"/>
        <end position="48"/>
    </location>
</feature>
<accession>A0A1N6G2S3</accession>
<keyword evidence="1" id="KW-1133">Transmembrane helix</keyword>
<dbReference type="AlphaFoldDB" id="A0A1N6G2S3"/>
<gene>
    <name evidence="2" type="ORF">SAMN05444002_2160</name>
</gene>
<keyword evidence="1" id="KW-0472">Membrane</keyword>
<keyword evidence="3" id="KW-1185">Reference proteome</keyword>
<keyword evidence="1" id="KW-0812">Transmembrane</keyword>
<dbReference type="RefSeq" id="WP_074256213.1">
    <property type="nucleotide sequence ID" value="NZ_FSRL01000001.1"/>
</dbReference>
<proteinExistence type="predicted"/>
<feature type="transmembrane region" description="Helical" evidence="1">
    <location>
        <begin position="77"/>
        <end position="97"/>
    </location>
</feature>
<evidence type="ECO:0000256" key="1">
    <source>
        <dbReference type="SAM" id="Phobius"/>
    </source>
</evidence>
<organism evidence="2 3">
    <name type="scientific">Vannielia litorea</name>
    <dbReference type="NCBI Taxonomy" id="1217970"/>
    <lineage>
        <taxon>Bacteria</taxon>
        <taxon>Pseudomonadati</taxon>
        <taxon>Pseudomonadota</taxon>
        <taxon>Alphaproteobacteria</taxon>
        <taxon>Rhodobacterales</taxon>
        <taxon>Paracoccaceae</taxon>
        <taxon>Vannielia</taxon>
    </lineage>
</organism>
<reference evidence="3" key="1">
    <citation type="submission" date="2016-11" db="EMBL/GenBank/DDBJ databases">
        <authorList>
            <person name="Varghese N."/>
            <person name="Submissions S."/>
        </authorList>
    </citation>
    <scope>NUCLEOTIDE SEQUENCE [LARGE SCALE GENOMIC DNA]</scope>
    <source>
        <strain evidence="3">DSM 29440</strain>
    </source>
</reference>